<comment type="similarity">
    <text evidence="1">Belongs to the disease resistance NB-LRR family.</text>
</comment>
<keyword evidence="2" id="KW-0433">Leucine-rich repeat</keyword>
<evidence type="ECO:0000256" key="2">
    <source>
        <dbReference type="ARBA" id="ARBA00022614"/>
    </source>
</evidence>
<dbReference type="Gene3D" id="3.40.50.300">
    <property type="entry name" value="P-loop containing nucleotide triphosphate hydrolases"/>
    <property type="match status" value="1"/>
</dbReference>
<feature type="domain" description="Disease resistance N-terminal" evidence="8">
    <location>
        <begin position="8"/>
        <end position="91"/>
    </location>
</feature>
<dbReference type="SUPFAM" id="SSF52058">
    <property type="entry name" value="L domain-like"/>
    <property type="match status" value="1"/>
</dbReference>
<dbReference type="CDD" id="cd14798">
    <property type="entry name" value="RX-CC_like"/>
    <property type="match status" value="1"/>
</dbReference>
<dbReference type="Gene3D" id="1.20.5.4130">
    <property type="match status" value="1"/>
</dbReference>
<evidence type="ECO:0000259" key="8">
    <source>
        <dbReference type="Pfam" id="PF18052"/>
    </source>
</evidence>
<feature type="domain" description="R13L1/DRL21-like LRR repeat region" evidence="10">
    <location>
        <begin position="714"/>
        <end position="854"/>
    </location>
</feature>
<evidence type="ECO:0000313" key="11">
    <source>
        <dbReference type="Proteomes" id="UP000228380"/>
    </source>
</evidence>
<dbReference type="AlphaFoldDB" id="A0A8B8ZGM5"/>
<dbReference type="OrthoDB" id="5279713at2759"/>
<evidence type="ECO:0000259" key="9">
    <source>
        <dbReference type="Pfam" id="PF23559"/>
    </source>
</evidence>
<reference evidence="12" key="2">
    <citation type="submission" date="2025-08" db="UniProtKB">
        <authorList>
            <consortium name="RefSeq"/>
        </authorList>
    </citation>
    <scope>IDENTIFICATION</scope>
    <source>
        <tissue evidence="12">Young leaves</tissue>
    </source>
</reference>
<evidence type="ECO:0000259" key="7">
    <source>
        <dbReference type="Pfam" id="PF00931"/>
    </source>
</evidence>
<dbReference type="Pfam" id="PF25019">
    <property type="entry name" value="LRR_R13L1-DRL21"/>
    <property type="match status" value="1"/>
</dbReference>
<dbReference type="InterPro" id="IPR041118">
    <property type="entry name" value="Rx_N"/>
</dbReference>
<dbReference type="FunFam" id="1.10.10.10:FF:000322">
    <property type="entry name" value="Probable disease resistance protein At1g63360"/>
    <property type="match status" value="1"/>
</dbReference>
<dbReference type="FunFam" id="3.40.50.300:FF:001091">
    <property type="entry name" value="Probable disease resistance protein At1g61300"/>
    <property type="match status" value="1"/>
</dbReference>
<dbReference type="GO" id="GO:0005524">
    <property type="term" value="F:ATP binding"/>
    <property type="evidence" value="ECO:0007669"/>
    <property type="project" value="UniProtKB-KW"/>
</dbReference>
<dbReference type="InterPro" id="IPR027417">
    <property type="entry name" value="P-loop_NTPase"/>
</dbReference>
<dbReference type="Pfam" id="PF00931">
    <property type="entry name" value="NB-ARC"/>
    <property type="match status" value="1"/>
</dbReference>
<dbReference type="InterPro" id="IPR058922">
    <property type="entry name" value="WHD_DRP"/>
</dbReference>
<keyword evidence="5" id="KW-0611">Plant defense</keyword>
<dbReference type="GO" id="GO:0002758">
    <property type="term" value="P:innate immune response-activating signaling pathway"/>
    <property type="evidence" value="ECO:0007669"/>
    <property type="project" value="UniProtKB-ARBA"/>
</dbReference>
<accession>A0A8B8ZGM5</accession>
<keyword evidence="4" id="KW-0547">Nucleotide-binding</keyword>
<dbReference type="InterPro" id="IPR002182">
    <property type="entry name" value="NB-ARC"/>
</dbReference>
<feature type="domain" description="Disease resistance protein winged helix" evidence="9">
    <location>
        <begin position="434"/>
        <end position="503"/>
    </location>
</feature>
<feature type="domain" description="NB-ARC" evidence="7">
    <location>
        <begin position="177"/>
        <end position="348"/>
    </location>
</feature>
<evidence type="ECO:0000256" key="1">
    <source>
        <dbReference type="ARBA" id="ARBA00008894"/>
    </source>
</evidence>
<dbReference type="Pfam" id="PF18052">
    <property type="entry name" value="Rx_N"/>
    <property type="match status" value="1"/>
</dbReference>
<proteinExistence type="inferred from homology"/>
<evidence type="ECO:0000256" key="3">
    <source>
        <dbReference type="ARBA" id="ARBA00022737"/>
    </source>
</evidence>
<gene>
    <name evidence="12" type="primary">LOC103712452</name>
</gene>
<evidence type="ECO:0000313" key="12">
    <source>
        <dbReference type="RefSeq" id="XP_038970959.1"/>
    </source>
</evidence>
<dbReference type="GO" id="GO:0043531">
    <property type="term" value="F:ADP binding"/>
    <property type="evidence" value="ECO:0007669"/>
    <property type="project" value="InterPro"/>
</dbReference>
<keyword evidence="6" id="KW-0067">ATP-binding</keyword>
<dbReference type="InterPro" id="IPR056789">
    <property type="entry name" value="LRR_R13L1-DRL21"/>
</dbReference>
<dbReference type="Gene3D" id="1.10.8.430">
    <property type="entry name" value="Helical domain of apoptotic protease-activating factors"/>
    <property type="match status" value="1"/>
</dbReference>
<dbReference type="RefSeq" id="XP_038970959.1">
    <property type="nucleotide sequence ID" value="XM_039115031.1"/>
</dbReference>
<dbReference type="GeneID" id="103712452"/>
<dbReference type="InterPro" id="IPR036388">
    <property type="entry name" value="WH-like_DNA-bd_sf"/>
</dbReference>
<dbReference type="InterPro" id="IPR042197">
    <property type="entry name" value="Apaf_helical"/>
</dbReference>
<reference evidence="11" key="1">
    <citation type="journal article" date="2019" name="Nat. Commun.">
        <title>Genome-wide association mapping of date palm fruit traits.</title>
        <authorList>
            <person name="Hazzouri K.M."/>
            <person name="Gros-Balthazard M."/>
            <person name="Flowers J.M."/>
            <person name="Copetti D."/>
            <person name="Lemansour A."/>
            <person name="Lebrun M."/>
            <person name="Masmoudi K."/>
            <person name="Ferrand S."/>
            <person name="Dhar M.I."/>
            <person name="Fresquez Z.A."/>
            <person name="Rosas U."/>
            <person name="Zhang J."/>
            <person name="Talag J."/>
            <person name="Lee S."/>
            <person name="Kudrna D."/>
            <person name="Powell R.F."/>
            <person name="Leitch I.J."/>
            <person name="Krueger R.R."/>
            <person name="Wing R.A."/>
            <person name="Amiri K.M.A."/>
            <person name="Purugganan M.D."/>
        </authorList>
    </citation>
    <scope>NUCLEOTIDE SEQUENCE [LARGE SCALE GENOMIC DNA]</scope>
    <source>
        <strain evidence="11">cv. Khalas</strain>
    </source>
</reference>
<dbReference type="InterPro" id="IPR038005">
    <property type="entry name" value="RX-like_CC"/>
</dbReference>
<dbReference type="PRINTS" id="PR00364">
    <property type="entry name" value="DISEASERSIST"/>
</dbReference>
<dbReference type="SMART" id="SM00369">
    <property type="entry name" value="LRR_TYP"/>
    <property type="match status" value="3"/>
</dbReference>
<dbReference type="PANTHER" id="PTHR36766">
    <property type="entry name" value="PLANT BROAD-SPECTRUM MILDEW RESISTANCE PROTEIN RPW8"/>
    <property type="match status" value="1"/>
</dbReference>
<sequence length="1038" mass="117799">MAMIADVFVSKLCETLLTYAKEEAIKILGVSDEIKKLHRRLKRMQAVLADAENRRFDNEAIKLWLNELRDLMYDADDMIDECWIEGEKFLSSNSSSSRYTESVNCCYPPIACLHKVGFRHEIGNRIRDLILKLDELAKDKTDLHLTSAPRNDRYKSKISPKTSPVLVEPDLVGEKIEDDTRRLVHLLTKENKKKIPIFAIVGMGGIGKTTLAQKIYNDEKLRDKFNQMPRIWLCVSQDFSESVLLRSIIKQAGGNPGDNEEKEVLEPMLSELLRNKKFFLVLDDVWDAQVWDKLLRNPLHSGLVDSRILITTRNINIAQQMGAIHTHMVDKLSRDDGWSLICKMVFEEGEEGERGVLRDVGMRIVEKCDGLPLALRTIGGVLRTKATRQSEWEKVLSSSAWSFTKLPDGVMGALYLSYLHLPPPLKQCFTFLSLFPEDHLITQGSFINSCIAGGLVIFEDNTPSEDVAEGYWKELVQRNLLQPDPKYYDQSVCRMHDLLRSLAQHIAGNECFVGDAQAFDHKIMSSSSSSSSIKLRHLSIVDEKLEIIPDFIMEQISLRNLSFFHTPLIRDLPEDLFKMLRSLRVLNLSETAISNLPTFLGDLIHLRLLDLSATSIREIPDSIRNLRNLQFLFLDGCKYLHNLPNGVVGLINLRGLDVRDAPLDGLPVGIGSLKQLRSLGGFVVSGSEGCKSGVGEGDREQEHKGHQHGRFCTLEELKSLSQLQGLTIENLERVSNRAEAKAAALQAKPHLIRLDLYCKQLSSSSDVQQPRASNYDEEDIKRIREVFEELCPPPCIEILSIHDYFGREFPSWMMTRSSSSLPRLRWLELSSCALCQQLPLLGMLPQLDYLWIEGVSAVTSIGPEFFSSSYFPRLEKLIFEDMPKLEEWWWEEDNRTTSLLPSLKEISIIGCPKLNSLPESLLCHAAALQELYMTGAHSLREIQNLPSLTKLILEHNSSLERVSNFPRLKQLIVVDCEKLKVVEGVDAVEHIELNDREVESLPEWLAGAGEEQPRFPSLHKLTLKNKIGRRGLPDWPLI</sequence>
<dbReference type="Gene3D" id="3.80.10.10">
    <property type="entry name" value="Ribonuclease Inhibitor"/>
    <property type="match status" value="3"/>
</dbReference>
<dbReference type="Pfam" id="PF23559">
    <property type="entry name" value="WHD_DRP"/>
    <property type="match status" value="1"/>
</dbReference>
<evidence type="ECO:0000256" key="6">
    <source>
        <dbReference type="ARBA" id="ARBA00022840"/>
    </source>
</evidence>
<keyword evidence="11" id="KW-1185">Reference proteome</keyword>
<evidence type="ECO:0000259" key="10">
    <source>
        <dbReference type="Pfam" id="PF25019"/>
    </source>
</evidence>
<evidence type="ECO:0000256" key="5">
    <source>
        <dbReference type="ARBA" id="ARBA00022821"/>
    </source>
</evidence>
<name>A0A8B8ZGM5_PHODC</name>
<dbReference type="Gene3D" id="1.10.10.10">
    <property type="entry name" value="Winged helix-like DNA-binding domain superfamily/Winged helix DNA-binding domain"/>
    <property type="match status" value="1"/>
</dbReference>
<organism evidence="11 12">
    <name type="scientific">Phoenix dactylifera</name>
    <name type="common">Date palm</name>
    <dbReference type="NCBI Taxonomy" id="42345"/>
    <lineage>
        <taxon>Eukaryota</taxon>
        <taxon>Viridiplantae</taxon>
        <taxon>Streptophyta</taxon>
        <taxon>Embryophyta</taxon>
        <taxon>Tracheophyta</taxon>
        <taxon>Spermatophyta</taxon>
        <taxon>Magnoliopsida</taxon>
        <taxon>Liliopsida</taxon>
        <taxon>Arecaceae</taxon>
        <taxon>Coryphoideae</taxon>
        <taxon>Phoeniceae</taxon>
        <taxon>Phoenix</taxon>
    </lineage>
</organism>
<dbReference type="Proteomes" id="UP000228380">
    <property type="component" value="Chromosome 1"/>
</dbReference>
<dbReference type="GO" id="GO:0042742">
    <property type="term" value="P:defense response to bacterium"/>
    <property type="evidence" value="ECO:0007669"/>
    <property type="project" value="UniProtKB-ARBA"/>
</dbReference>
<dbReference type="InterPro" id="IPR003591">
    <property type="entry name" value="Leu-rich_rpt_typical-subtyp"/>
</dbReference>
<keyword evidence="3" id="KW-0677">Repeat</keyword>
<protein>
    <submittedName>
        <fullName evidence="12">Disease resistance protein RGA3</fullName>
    </submittedName>
</protein>
<evidence type="ECO:0000256" key="4">
    <source>
        <dbReference type="ARBA" id="ARBA00022741"/>
    </source>
</evidence>
<dbReference type="GO" id="GO:0009626">
    <property type="term" value="P:plant-type hypersensitive response"/>
    <property type="evidence" value="ECO:0007669"/>
    <property type="project" value="UniProtKB-ARBA"/>
</dbReference>
<dbReference type="PANTHER" id="PTHR36766:SF70">
    <property type="entry name" value="DISEASE RESISTANCE PROTEIN RGA4"/>
    <property type="match status" value="1"/>
</dbReference>
<dbReference type="KEGG" id="pda:103712452"/>
<dbReference type="InterPro" id="IPR032675">
    <property type="entry name" value="LRR_dom_sf"/>
</dbReference>
<dbReference type="SUPFAM" id="SSF52540">
    <property type="entry name" value="P-loop containing nucleoside triphosphate hydrolases"/>
    <property type="match status" value="1"/>
</dbReference>